<evidence type="ECO:0000256" key="5">
    <source>
        <dbReference type="ARBA" id="ARBA00022525"/>
    </source>
</evidence>
<dbReference type="PROSITE" id="PS00262">
    <property type="entry name" value="INSULIN"/>
    <property type="match status" value="1"/>
</dbReference>
<proteinExistence type="inferred from homology"/>
<dbReference type="Proteomes" id="UP000228934">
    <property type="component" value="Unassembled WGS sequence"/>
</dbReference>
<keyword evidence="14" id="KW-1185">Reference proteome</keyword>
<evidence type="ECO:0000259" key="12">
    <source>
        <dbReference type="SMART" id="SM00078"/>
    </source>
</evidence>
<sequence length="123" mass="14217">MSYLMVFCVHRFTIHLLIMALWIQCLPLAVLLSLFTPNAQAFPNQYLCGSHLVEALYMVCGDRGFFYSPRSRRDLEQPLVNGLQGSELDEMQVQSQYQKRKPGIVEQCCHNTCSLYDLENYCN</sequence>
<keyword evidence="5 10" id="KW-0964">Secreted</keyword>
<evidence type="ECO:0000256" key="9">
    <source>
        <dbReference type="ARBA" id="ARBA00023277"/>
    </source>
</evidence>
<evidence type="ECO:0000256" key="10">
    <source>
        <dbReference type="RuleBase" id="RU000406"/>
    </source>
</evidence>
<comment type="subcellular location">
    <subcellularLocation>
        <location evidence="2 10">Secreted</location>
    </subcellularLocation>
</comment>
<dbReference type="EMBL" id="KV924585">
    <property type="protein sequence ID" value="PIO38763.1"/>
    <property type="molecule type" value="Genomic_DNA"/>
</dbReference>
<evidence type="ECO:0000313" key="13">
    <source>
        <dbReference type="EMBL" id="PIO38763.1"/>
    </source>
</evidence>
<feature type="domain" description="Insulin-like" evidence="12">
    <location>
        <begin position="45"/>
        <end position="122"/>
    </location>
</feature>
<evidence type="ECO:0000256" key="6">
    <source>
        <dbReference type="ARBA" id="ARBA00022526"/>
    </source>
</evidence>
<dbReference type="InterPro" id="IPR022353">
    <property type="entry name" value="Insulin_CS"/>
</dbReference>
<keyword evidence="6 10" id="KW-0313">Glucose metabolism</keyword>
<dbReference type="PRINTS" id="PR00276">
    <property type="entry name" value="INSULINFAMLY"/>
</dbReference>
<keyword evidence="7 10" id="KW-0372">Hormone</keyword>
<organism evidence="13 14">
    <name type="scientific">Aquarana catesbeiana</name>
    <name type="common">American bullfrog</name>
    <name type="synonym">Rana catesbeiana</name>
    <dbReference type="NCBI Taxonomy" id="8400"/>
    <lineage>
        <taxon>Eukaryota</taxon>
        <taxon>Metazoa</taxon>
        <taxon>Chordata</taxon>
        <taxon>Craniata</taxon>
        <taxon>Vertebrata</taxon>
        <taxon>Euteleostomi</taxon>
        <taxon>Amphibia</taxon>
        <taxon>Batrachia</taxon>
        <taxon>Anura</taxon>
        <taxon>Neobatrachia</taxon>
        <taxon>Ranoidea</taxon>
        <taxon>Ranidae</taxon>
        <taxon>Aquarana</taxon>
    </lineage>
</organism>
<reference evidence="14" key="1">
    <citation type="journal article" date="2017" name="Nat. Commun.">
        <title>The North American bullfrog draft genome provides insight into hormonal regulation of long noncoding RNA.</title>
        <authorList>
            <person name="Hammond S.A."/>
            <person name="Warren R.L."/>
            <person name="Vandervalk B.P."/>
            <person name="Kucuk E."/>
            <person name="Khan H."/>
            <person name="Gibb E.A."/>
            <person name="Pandoh P."/>
            <person name="Kirk H."/>
            <person name="Zhao Y."/>
            <person name="Jones M."/>
            <person name="Mungall A.J."/>
            <person name="Coope R."/>
            <person name="Pleasance S."/>
            <person name="Moore R.A."/>
            <person name="Holt R.A."/>
            <person name="Round J.M."/>
            <person name="Ohora S."/>
            <person name="Walle B.V."/>
            <person name="Veldhoen N."/>
            <person name="Helbing C.C."/>
            <person name="Birol I."/>
        </authorList>
    </citation>
    <scope>NUCLEOTIDE SEQUENCE [LARGE SCALE GENOMIC DNA]</scope>
</reference>
<dbReference type="AlphaFoldDB" id="A0A2G9SGY4"/>
<evidence type="ECO:0000256" key="11">
    <source>
        <dbReference type="SAM" id="Phobius"/>
    </source>
</evidence>
<dbReference type="InterPro" id="IPR036438">
    <property type="entry name" value="Insulin-like_sf"/>
</dbReference>
<dbReference type="PANTHER" id="PTHR11454:SF9">
    <property type="entry name" value="INSULIN"/>
    <property type="match status" value="1"/>
</dbReference>
<dbReference type="Gene3D" id="1.10.100.10">
    <property type="entry name" value="Insulin-like"/>
    <property type="match status" value="1"/>
</dbReference>
<dbReference type="PANTHER" id="PTHR11454">
    <property type="entry name" value="INSULIN/INSULIN GROWTH FACTOR"/>
    <property type="match status" value="1"/>
</dbReference>
<protein>
    <recommendedName>
        <fullName evidence="10">Insulin</fullName>
    </recommendedName>
</protein>
<evidence type="ECO:0000256" key="4">
    <source>
        <dbReference type="ARBA" id="ARBA00011207"/>
    </source>
</evidence>
<dbReference type="OrthoDB" id="10019596at2759"/>
<name>A0A2G9SGY4_AQUCT</name>
<evidence type="ECO:0000256" key="3">
    <source>
        <dbReference type="ARBA" id="ARBA00009034"/>
    </source>
</evidence>
<dbReference type="FunFam" id="1.10.100.10:FF:000003">
    <property type="entry name" value="Insulin"/>
    <property type="match status" value="1"/>
</dbReference>
<dbReference type="GO" id="GO:0006006">
    <property type="term" value="P:glucose metabolic process"/>
    <property type="evidence" value="ECO:0007669"/>
    <property type="project" value="UniProtKB-UniRule"/>
</dbReference>
<comment type="function">
    <text evidence="1 10">Insulin decreases blood glucose concentration. It increases cell permeability to monosaccharides, amino acids and fatty acids. It accelerates glycolysis, the pentose phosphate cycle, and glycogen synthesis in liver.</text>
</comment>
<dbReference type="SUPFAM" id="SSF56994">
    <property type="entry name" value="Insulin-like"/>
    <property type="match status" value="1"/>
</dbReference>
<evidence type="ECO:0000313" key="14">
    <source>
        <dbReference type="Proteomes" id="UP000228934"/>
    </source>
</evidence>
<comment type="similarity">
    <text evidence="3 10">Belongs to the insulin family.</text>
</comment>
<keyword evidence="11" id="KW-0472">Membrane</keyword>
<comment type="subunit">
    <text evidence="4 10">Heterodimer of a B chain and an A chain linked by two disulfide bonds.</text>
</comment>
<accession>A0A2G9SGY4</accession>
<keyword evidence="11" id="KW-0812">Transmembrane</keyword>
<evidence type="ECO:0000256" key="1">
    <source>
        <dbReference type="ARBA" id="ARBA00002985"/>
    </source>
</evidence>
<keyword evidence="11" id="KW-1133">Transmembrane helix</keyword>
<dbReference type="InterPro" id="IPR022352">
    <property type="entry name" value="Ins/IGF/rlx"/>
</dbReference>
<gene>
    <name evidence="13" type="ORF">AB205_0035720</name>
</gene>
<dbReference type="InterPro" id="IPR016179">
    <property type="entry name" value="Insulin-like"/>
</dbReference>
<feature type="transmembrane region" description="Helical" evidence="11">
    <location>
        <begin position="12"/>
        <end position="35"/>
    </location>
</feature>
<keyword evidence="9 10" id="KW-0119">Carbohydrate metabolism</keyword>
<dbReference type="Pfam" id="PF00049">
    <property type="entry name" value="Insulin"/>
    <property type="match status" value="1"/>
</dbReference>
<evidence type="ECO:0000256" key="8">
    <source>
        <dbReference type="ARBA" id="ARBA00023157"/>
    </source>
</evidence>
<dbReference type="GO" id="GO:0005615">
    <property type="term" value="C:extracellular space"/>
    <property type="evidence" value="ECO:0007669"/>
    <property type="project" value="TreeGrafter"/>
</dbReference>
<evidence type="ECO:0000256" key="7">
    <source>
        <dbReference type="ARBA" id="ARBA00022702"/>
    </source>
</evidence>
<evidence type="ECO:0000256" key="2">
    <source>
        <dbReference type="ARBA" id="ARBA00004613"/>
    </source>
</evidence>
<dbReference type="PRINTS" id="PR00277">
    <property type="entry name" value="INSULIN"/>
</dbReference>
<dbReference type="SMART" id="SM00078">
    <property type="entry name" value="IlGF"/>
    <property type="match status" value="1"/>
</dbReference>
<dbReference type="CDD" id="cd04367">
    <property type="entry name" value="IlGF_insulin_like"/>
    <property type="match status" value="1"/>
</dbReference>
<keyword evidence="8" id="KW-1015">Disulfide bond</keyword>
<dbReference type="InterPro" id="IPR004825">
    <property type="entry name" value="Insulin"/>
</dbReference>
<dbReference type="GO" id="GO:0005179">
    <property type="term" value="F:hormone activity"/>
    <property type="evidence" value="ECO:0007669"/>
    <property type="project" value="UniProtKB-KW"/>
</dbReference>